<name>A0A4D6N2U5_VIGUN</name>
<dbReference type="EMBL" id="CP039353">
    <property type="protein sequence ID" value="QCE06405.1"/>
    <property type="molecule type" value="Genomic_DNA"/>
</dbReference>
<organism evidence="1 2">
    <name type="scientific">Vigna unguiculata</name>
    <name type="common">Cowpea</name>
    <dbReference type="NCBI Taxonomy" id="3917"/>
    <lineage>
        <taxon>Eukaryota</taxon>
        <taxon>Viridiplantae</taxon>
        <taxon>Streptophyta</taxon>
        <taxon>Embryophyta</taxon>
        <taxon>Tracheophyta</taxon>
        <taxon>Spermatophyta</taxon>
        <taxon>Magnoliopsida</taxon>
        <taxon>eudicotyledons</taxon>
        <taxon>Gunneridae</taxon>
        <taxon>Pentapetalae</taxon>
        <taxon>rosids</taxon>
        <taxon>fabids</taxon>
        <taxon>Fabales</taxon>
        <taxon>Fabaceae</taxon>
        <taxon>Papilionoideae</taxon>
        <taxon>50 kb inversion clade</taxon>
        <taxon>NPAAA clade</taxon>
        <taxon>indigoferoid/millettioid clade</taxon>
        <taxon>Phaseoleae</taxon>
        <taxon>Vigna</taxon>
    </lineage>
</organism>
<sequence length="76" mass="8499">MSIRGIRSRWWGNERSVRGMWKGMGKGRPWVWEMVDGEEPRGTMLIIEGEEGVEVGVDGAYLELPCELALLLGAHG</sequence>
<proteinExistence type="predicted"/>
<gene>
    <name evidence="1" type="ORF">DEO72_LG9g1417</name>
</gene>
<dbReference type="Proteomes" id="UP000501690">
    <property type="component" value="Linkage Group LG9"/>
</dbReference>
<dbReference type="AlphaFoldDB" id="A0A4D6N2U5"/>
<keyword evidence="2" id="KW-1185">Reference proteome</keyword>
<evidence type="ECO:0000313" key="2">
    <source>
        <dbReference type="Proteomes" id="UP000501690"/>
    </source>
</evidence>
<reference evidence="1 2" key="1">
    <citation type="submission" date="2019-04" db="EMBL/GenBank/DDBJ databases">
        <title>An improved genome assembly and genetic linkage map for asparagus bean, Vigna unguiculata ssp. sesquipedialis.</title>
        <authorList>
            <person name="Xia Q."/>
            <person name="Zhang R."/>
            <person name="Dong Y."/>
        </authorList>
    </citation>
    <scope>NUCLEOTIDE SEQUENCE [LARGE SCALE GENOMIC DNA]</scope>
    <source>
        <tissue evidence="1">Leaf</tissue>
    </source>
</reference>
<protein>
    <submittedName>
        <fullName evidence="1">Uncharacterized protein</fullName>
    </submittedName>
</protein>
<accession>A0A4D6N2U5</accession>
<evidence type="ECO:0000313" key="1">
    <source>
        <dbReference type="EMBL" id="QCE06405.1"/>
    </source>
</evidence>